<keyword evidence="2" id="KW-1185">Reference proteome</keyword>
<dbReference type="OrthoDB" id="860565at2759"/>
<evidence type="ECO:0000313" key="1">
    <source>
        <dbReference type="EMBL" id="KAF9661795.1"/>
    </source>
</evidence>
<evidence type="ECO:0000313" key="2">
    <source>
        <dbReference type="Proteomes" id="UP000657918"/>
    </source>
</evidence>
<protein>
    <submittedName>
        <fullName evidence="1">Uncharacterized protein</fullName>
    </submittedName>
</protein>
<name>A0A835J6L3_9ROSI</name>
<dbReference type="EMBL" id="JADGMS010000019">
    <property type="protein sequence ID" value="KAF9661795.1"/>
    <property type="molecule type" value="Genomic_DNA"/>
</dbReference>
<comment type="caution">
    <text evidence="1">The sequence shown here is derived from an EMBL/GenBank/DDBJ whole genome shotgun (WGS) entry which is preliminary data.</text>
</comment>
<proteinExistence type="predicted"/>
<reference evidence="1 2" key="1">
    <citation type="submission" date="2020-10" db="EMBL/GenBank/DDBJ databases">
        <title>Plant Genome Project.</title>
        <authorList>
            <person name="Zhang R.-G."/>
        </authorList>
    </citation>
    <scope>NUCLEOTIDE SEQUENCE [LARGE SCALE GENOMIC DNA]</scope>
    <source>
        <strain evidence="1">FAFU-HL-1</strain>
        <tissue evidence="1">Leaf</tissue>
    </source>
</reference>
<organism evidence="1 2">
    <name type="scientific">Salix dunnii</name>
    <dbReference type="NCBI Taxonomy" id="1413687"/>
    <lineage>
        <taxon>Eukaryota</taxon>
        <taxon>Viridiplantae</taxon>
        <taxon>Streptophyta</taxon>
        <taxon>Embryophyta</taxon>
        <taxon>Tracheophyta</taxon>
        <taxon>Spermatophyta</taxon>
        <taxon>Magnoliopsida</taxon>
        <taxon>eudicotyledons</taxon>
        <taxon>Gunneridae</taxon>
        <taxon>Pentapetalae</taxon>
        <taxon>rosids</taxon>
        <taxon>fabids</taxon>
        <taxon>Malpighiales</taxon>
        <taxon>Salicaceae</taxon>
        <taxon>Saliceae</taxon>
        <taxon>Salix</taxon>
    </lineage>
</organism>
<accession>A0A835J6L3</accession>
<gene>
    <name evidence="1" type="ORF">SADUNF_Sadunf19G0105900</name>
</gene>
<sequence>MYKLKSLGNRFRCFTNSDYIHGIVPFSVKQGNWDGRLVDVVDIVAGDEGFAVAAVSGRVSNDGFVVSINEGNVPKLIERPAVLLEDAEGSEILVDKVDFVKMRGLGLEMVEFVMLVAVAEAVVKVEMVVVLKVEMHCCSSNRCYYAYPGGGKACGDPIA</sequence>
<dbReference type="AlphaFoldDB" id="A0A835J6L3"/>
<dbReference type="Proteomes" id="UP000657918">
    <property type="component" value="Unassembled WGS sequence"/>
</dbReference>